<accession>A0A0E9PYG7</accession>
<proteinExistence type="predicted"/>
<organism evidence="1">
    <name type="scientific">Anguilla anguilla</name>
    <name type="common">European freshwater eel</name>
    <name type="synonym">Muraena anguilla</name>
    <dbReference type="NCBI Taxonomy" id="7936"/>
    <lineage>
        <taxon>Eukaryota</taxon>
        <taxon>Metazoa</taxon>
        <taxon>Chordata</taxon>
        <taxon>Craniata</taxon>
        <taxon>Vertebrata</taxon>
        <taxon>Euteleostomi</taxon>
        <taxon>Actinopterygii</taxon>
        <taxon>Neopterygii</taxon>
        <taxon>Teleostei</taxon>
        <taxon>Anguilliformes</taxon>
        <taxon>Anguillidae</taxon>
        <taxon>Anguilla</taxon>
    </lineage>
</organism>
<reference evidence="1" key="1">
    <citation type="submission" date="2014-11" db="EMBL/GenBank/DDBJ databases">
        <authorList>
            <person name="Amaro Gonzalez C."/>
        </authorList>
    </citation>
    <scope>NUCLEOTIDE SEQUENCE</scope>
</reference>
<reference evidence="1" key="2">
    <citation type="journal article" date="2015" name="Fish Shellfish Immunol.">
        <title>Early steps in the European eel (Anguilla anguilla)-Vibrio vulnificus interaction in the gills: Role of the RtxA13 toxin.</title>
        <authorList>
            <person name="Callol A."/>
            <person name="Pajuelo D."/>
            <person name="Ebbesson L."/>
            <person name="Teles M."/>
            <person name="MacKenzie S."/>
            <person name="Amaro C."/>
        </authorList>
    </citation>
    <scope>NUCLEOTIDE SEQUENCE</scope>
</reference>
<dbReference type="AlphaFoldDB" id="A0A0E9PYG7"/>
<sequence length="26" mass="2968">MSKDLRCLISSSLSKRRLRGNLTEGF</sequence>
<name>A0A0E9PYG7_ANGAN</name>
<dbReference type="EMBL" id="GBXM01099447">
    <property type="protein sequence ID" value="JAH09130.1"/>
    <property type="molecule type" value="Transcribed_RNA"/>
</dbReference>
<protein>
    <submittedName>
        <fullName evidence="1">Uncharacterized protein</fullName>
    </submittedName>
</protein>
<evidence type="ECO:0000313" key="1">
    <source>
        <dbReference type="EMBL" id="JAH09130.1"/>
    </source>
</evidence>